<feature type="compositionally biased region" description="Acidic residues" evidence="1">
    <location>
        <begin position="1"/>
        <end position="22"/>
    </location>
</feature>
<evidence type="ECO:0000313" key="4">
    <source>
        <dbReference type="Proteomes" id="UP001642409"/>
    </source>
</evidence>
<evidence type="ECO:0000313" key="3">
    <source>
        <dbReference type="EMBL" id="CAL6057389.1"/>
    </source>
</evidence>
<proteinExistence type="predicted"/>
<dbReference type="AlphaFoldDB" id="A0AA86NDB8"/>
<dbReference type="EMBL" id="CAXDID020000214">
    <property type="protein sequence ID" value="CAL6057389.1"/>
    <property type="molecule type" value="Genomic_DNA"/>
</dbReference>
<reference evidence="2" key="1">
    <citation type="submission" date="2023-06" db="EMBL/GenBank/DDBJ databases">
        <authorList>
            <person name="Kurt Z."/>
        </authorList>
    </citation>
    <scope>NUCLEOTIDE SEQUENCE</scope>
</reference>
<sequence length="378" mass="45033">MDSDDYDDYNDYDNYNDYEDYNDYNNNYDSDSNNFDEFNDFCDGNSNQEEYSNNNYDNSNDIDSVYDSEYDYNNYVKQQTIKQVKTQTNNKESLKTQIKNTTQQGKLQTENGDMQHLKKDQNKIDQKILNETIKSLTLKFTVSNAEEMIFKIEKRLGIKRDQFMHGNPNISLKKLKDQKDEKQQQNERQGQQVLQFQVIEKYKEPIKRYFWQQLDRAQKDPSNKQQTIQESIKFTVSNASVTIKNYQSISIANKRGWGYQIFLPQILANKSQLLKLLAKQLQGLNGFLRTKLNKLINLNKITIYYKYLIQVKLLIQYVKRLVSLNMQYYHVNIQLTNLKMDFIICKFGLIIILVNKYYKQLRLNLFKILKSNNSHQQN</sequence>
<organism evidence="2">
    <name type="scientific">Hexamita inflata</name>
    <dbReference type="NCBI Taxonomy" id="28002"/>
    <lineage>
        <taxon>Eukaryota</taxon>
        <taxon>Metamonada</taxon>
        <taxon>Diplomonadida</taxon>
        <taxon>Hexamitidae</taxon>
        <taxon>Hexamitinae</taxon>
        <taxon>Hexamita</taxon>
    </lineage>
</organism>
<keyword evidence="4" id="KW-1185">Reference proteome</keyword>
<feature type="compositionally biased region" description="Polar residues" evidence="1">
    <location>
        <begin position="95"/>
        <end position="108"/>
    </location>
</feature>
<feature type="region of interest" description="Disordered" evidence="1">
    <location>
        <begin position="83"/>
        <end position="108"/>
    </location>
</feature>
<comment type="caution">
    <text evidence="2">The sequence shown here is derived from an EMBL/GenBank/DDBJ whole genome shotgun (WGS) entry which is preliminary data.</text>
</comment>
<feature type="compositionally biased region" description="Low complexity" evidence="1">
    <location>
        <begin position="23"/>
        <end position="36"/>
    </location>
</feature>
<name>A0AA86NDB8_9EUKA</name>
<evidence type="ECO:0000313" key="2">
    <source>
        <dbReference type="EMBL" id="CAI9917211.1"/>
    </source>
</evidence>
<protein>
    <submittedName>
        <fullName evidence="3">Hypothetical_protein</fullName>
    </submittedName>
</protein>
<reference evidence="3 4" key="2">
    <citation type="submission" date="2024-07" db="EMBL/GenBank/DDBJ databases">
        <authorList>
            <person name="Akdeniz Z."/>
        </authorList>
    </citation>
    <scope>NUCLEOTIDE SEQUENCE [LARGE SCALE GENOMIC DNA]</scope>
</reference>
<dbReference type="Proteomes" id="UP001642409">
    <property type="component" value="Unassembled WGS sequence"/>
</dbReference>
<dbReference type="EMBL" id="CATOUU010000126">
    <property type="protein sequence ID" value="CAI9917211.1"/>
    <property type="molecule type" value="Genomic_DNA"/>
</dbReference>
<accession>A0AA86NDB8</accession>
<gene>
    <name evidence="3" type="ORF">HINF_LOCUS47483</name>
    <name evidence="2" type="ORF">HINF_LOCUS4856</name>
</gene>
<evidence type="ECO:0000256" key="1">
    <source>
        <dbReference type="SAM" id="MobiDB-lite"/>
    </source>
</evidence>
<feature type="region of interest" description="Disordered" evidence="1">
    <location>
        <begin position="1"/>
        <end position="38"/>
    </location>
</feature>